<sequence length="75" mass="8815">MKKRNRNDGHRDQHRKGEVEGQHRLKKKKKKKAPVEKEHEEKDVSLPAITPENSLKCFVILAEINRKMGSTSWRV</sequence>
<organism evidence="2 3">
    <name type="scientific">Periplaneta americana</name>
    <name type="common">American cockroach</name>
    <name type="synonym">Blatta americana</name>
    <dbReference type="NCBI Taxonomy" id="6978"/>
    <lineage>
        <taxon>Eukaryota</taxon>
        <taxon>Metazoa</taxon>
        <taxon>Ecdysozoa</taxon>
        <taxon>Arthropoda</taxon>
        <taxon>Hexapoda</taxon>
        <taxon>Insecta</taxon>
        <taxon>Pterygota</taxon>
        <taxon>Neoptera</taxon>
        <taxon>Polyneoptera</taxon>
        <taxon>Dictyoptera</taxon>
        <taxon>Blattodea</taxon>
        <taxon>Blattoidea</taxon>
        <taxon>Blattidae</taxon>
        <taxon>Blattinae</taxon>
        <taxon>Periplaneta</taxon>
    </lineage>
</organism>
<keyword evidence="3" id="KW-1185">Reference proteome</keyword>
<evidence type="ECO:0000313" key="2">
    <source>
        <dbReference type="EMBL" id="KAJ4436122.1"/>
    </source>
</evidence>
<evidence type="ECO:0000256" key="1">
    <source>
        <dbReference type="SAM" id="MobiDB-lite"/>
    </source>
</evidence>
<evidence type="ECO:0000313" key="3">
    <source>
        <dbReference type="Proteomes" id="UP001148838"/>
    </source>
</evidence>
<dbReference type="Proteomes" id="UP001148838">
    <property type="component" value="Unassembled WGS sequence"/>
</dbReference>
<gene>
    <name evidence="2" type="ORF">ANN_18749</name>
</gene>
<reference evidence="2 3" key="1">
    <citation type="journal article" date="2022" name="Allergy">
        <title>Genome assembly and annotation of Periplaneta americana reveal a comprehensive cockroach allergen profile.</title>
        <authorList>
            <person name="Wang L."/>
            <person name="Xiong Q."/>
            <person name="Saelim N."/>
            <person name="Wang L."/>
            <person name="Nong W."/>
            <person name="Wan A.T."/>
            <person name="Shi M."/>
            <person name="Liu X."/>
            <person name="Cao Q."/>
            <person name="Hui J.H.L."/>
            <person name="Sookrung N."/>
            <person name="Leung T.F."/>
            <person name="Tungtrongchitr A."/>
            <person name="Tsui S.K.W."/>
        </authorList>
    </citation>
    <scope>NUCLEOTIDE SEQUENCE [LARGE SCALE GENOMIC DNA]</scope>
    <source>
        <strain evidence="2">PWHHKU_190912</strain>
    </source>
</reference>
<dbReference type="EMBL" id="JAJSOF020000023">
    <property type="protein sequence ID" value="KAJ4436122.1"/>
    <property type="molecule type" value="Genomic_DNA"/>
</dbReference>
<feature type="region of interest" description="Disordered" evidence="1">
    <location>
        <begin position="1"/>
        <end position="45"/>
    </location>
</feature>
<name>A0ABQ8SPM3_PERAM</name>
<proteinExistence type="predicted"/>
<comment type="caution">
    <text evidence="2">The sequence shown here is derived from an EMBL/GenBank/DDBJ whole genome shotgun (WGS) entry which is preliminary data.</text>
</comment>
<feature type="compositionally biased region" description="Basic and acidic residues" evidence="1">
    <location>
        <begin position="1"/>
        <end position="23"/>
    </location>
</feature>
<feature type="compositionally biased region" description="Basic and acidic residues" evidence="1">
    <location>
        <begin position="33"/>
        <end position="44"/>
    </location>
</feature>
<protein>
    <submittedName>
        <fullName evidence="2">Uncharacterized protein</fullName>
    </submittedName>
</protein>
<accession>A0ABQ8SPM3</accession>